<evidence type="ECO:0000256" key="1">
    <source>
        <dbReference type="SAM" id="Coils"/>
    </source>
</evidence>
<gene>
    <name evidence="3" type="ORF">DdX_04537</name>
</gene>
<evidence type="ECO:0000313" key="3">
    <source>
        <dbReference type="EMBL" id="KAI1722228.1"/>
    </source>
</evidence>
<reference evidence="3" key="1">
    <citation type="submission" date="2022-01" db="EMBL/GenBank/DDBJ databases">
        <title>Genome Sequence Resource for Two Populations of Ditylenchus destructor, the Migratory Endoparasitic Phytonematode.</title>
        <authorList>
            <person name="Zhang H."/>
            <person name="Lin R."/>
            <person name="Xie B."/>
        </authorList>
    </citation>
    <scope>NUCLEOTIDE SEQUENCE</scope>
    <source>
        <strain evidence="3">BazhouSP</strain>
    </source>
</reference>
<feature type="compositionally biased region" description="Basic and acidic residues" evidence="2">
    <location>
        <begin position="70"/>
        <end position="79"/>
    </location>
</feature>
<name>A0AAD4RAV0_9BILA</name>
<organism evidence="3 4">
    <name type="scientific">Ditylenchus destructor</name>
    <dbReference type="NCBI Taxonomy" id="166010"/>
    <lineage>
        <taxon>Eukaryota</taxon>
        <taxon>Metazoa</taxon>
        <taxon>Ecdysozoa</taxon>
        <taxon>Nematoda</taxon>
        <taxon>Chromadorea</taxon>
        <taxon>Rhabditida</taxon>
        <taxon>Tylenchina</taxon>
        <taxon>Tylenchomorpha</taxon>
        <taxon>Sphaerularioidea</taxon>
        <taxon>Anguinidae</taxon>
        <taxon>Anguininae</taxon>
        <taxon>Ditylenchus</taxon>
    </lineage>
</organism>
<dbReference type="AlphaFoldDB" id="A0AAD4RAV0"/>
<dbReference type="EMBL" id="JAKKPZ010000004">
    <property type="protein sequence ID" value="KAI1722228.1"/>
    <property type="molecule type" value="Genomic_DNA"/>
</dbReference>
<keyword evidence="4" id="KW-1185">Reference proteome</keyword>
<feature type="coiled-coil region" evidence="1">
    <location>
        <begin position="312"/>
        <end position="408"/>
    </location>
</feature>
<evidence type="ECO:0000313" key="4">
    <source>
        <dbReference type="Proteomes" id="UP001201812"/>
    </source>
</evidence>
<proteinExistence type="predicted"/>
<keyword evidence="1" id="KW-0175">Coiled coil</keyword>
<feature type="region of interest" description="Disordered" evidence="2">
    <location>
        <begin position="70"/>
        <end position="95"/>
    </location>
</feature>
<feature type="coiled-coil region" evidence="1">
    <location>
        <begin position="147"/>
        <end position="202"/>
    </location>
</feature>
<comment type="caution">
    <text evidence="3">The sequence shown here is derived from an EMBL/GenBank/DDBJ whole genome shotgun (WGS) entry which is preliminary data.</text>
</comment>
<accession>A0AAD4RAV0</accession>
<protein>
    <submittedName>
        <fullName evidence="3">Uncharacterized protein</fullName>
    </submittedName>
</protein>
<dbReference type="Proteomes" id="UP001201812">
    <property type="component" value="Unassembled WGS sequence"/>
</dbReference>
<evidence type="ECO:0000256" key="2">
    <source>
        <dbReference type="SAM" id="MobiDB-lite"/>
    </source>
</evidence>
<sequence>MRLIALERRNKQLVDENTSLKERSRYAVNRKPIDPNSEAGLLKKDNERLMRENKNLAKSLQEQKNELDGLHKRLRRQETAGKTSTEMWEERKRQQQTINTLKSRIADLEKRERDLNERLIRRDKHIEQMSKEQASRYTDTDQLNTVIKEWRQEKATFEKKEKHLTDEVAVWSERQKNANSRLEMLAKENKSLHMRISALKEKCACTKTKRVETIDREAQTPDEFNFSYQELEREKEKVRLLMEKQQMNRRSFSKESGMPTISRVPIHSEWTIPRHSEDNFQFRKDISVPATSRASIPGQVIIARSSADDADMRREQDENKSLTKHLRRAELLQIETTEQLNAMKTAYDELLSNYNSLLRKQINLTKRQELRRYDEEGVAALAVLKDKLAAKDNEIDRQRHKIVELERRLWVREMGRSAI</sequence>